<dbReference type="Proteomes" id="UP000003112">
    <property type="component" value="Unassembled WGS sequence"/>
</dbReference>
<comment type="caution">
    <text evidence="1">The sequence shown here is derived from an EMBL/GenBank/DDBJ whole genome shotgun (WGS) entry which is preliminary data.</text>
</comment>
<accession>E6K4J4</accession>
<gene>
    <name evidence="1" type="ORF">HMPREF6485_0612</name>
</gene>
<dbReference type="AlphaFoldDB" id="E6K4J4"/>
<name>E6K4J4_9BACT</name>
<proteinExistence type="predicted"/>
<organism evidence="1 2">
    <name type="scientific">Segatella buccae ATCC 33574</name>
    <dbReference type="NCBI Taxonomy" id="873513"/>
    <lineage>
        <taxon>Bacteria</taxon>
        <taxon>Pseudomonadati</taxon>
        <taxon>Bacteroidota</taxon>
        <taxon>Bacteroidia</taxon>
        <taxon>Bacteroidales</taxon>
        <taxon>Prevotellaceae</taxon>
        <taxon>Segatella</taxon>
    </lineage>
</organism>
<dbReference type="HOGENOM" id="CLU_2900392_0_0_10"/>
<reference evidence="1 2" key="1">
    <citation type="submission" date="2010-10" db="EMBL/GenBank/DDBJ databases">
        <authorList>
            <person name="Muzny D."/>
            <person name="Qin X."/>
            <person name="Deng J."/>
            <person name="Jiang H."/>
            <person name="Liu Y."/>
            <person name="Qu J."/>
            <person name="Song X.-Z."/>
            <person name="Zhang L."/>
            <person name="Thornton R."/>
            <person name="Coyle M."/>
            <person name="Francisco L."/>
            <person name="Jackson L."/>
            <person name="Javaid M."/>
            <person name="Korchina V."/>
            <person name="Kovar C."/>
            <person name="Mata R."/>
            <person name="Mathew T."/>
            <person name="Ngo R."/>
            <person name="Nguyen L."/>
            <person name="Nguyen N."/>
            <person name="Okwuonu G."/>
            <person name="Ongeri F."/>
            <person name="Pham C."/>
            <person name="Simmons D."/>
            <person name="Wilczek-Boney K."/>
            <person name="Hale W."/>
            <person name="Jakkamsetti A."/>
            <person name="Pham P."/>
            <person name="Ruth R."/>
            <person name="San Lucas F."/>
            <person name="Warren J."/>
            <person name="Zhang J."/>
            <person name="Zhao Z."/>
            <person name="Zhou C."/>
            <person name="Zhu D."/>
            <person name="Lee S."/>
            <person name="Bess C."/>
            <person name="Blankenburg K."/>
            <person name="Forbes L."/>
            <person name="Fu Q."/>
            <person name="Gubbala S."/>
            <person name="Hirani K."/>
            <person name="Jayaseelan J.C."/>
            <person name="Lara F."/>
            <person name="Munidasa M."/>
            <person name="Palculict T."/>
            <person name="Patil S."/>
            <person name="Pu L.-L."/>
            <person name="Saada N."/>
            <person name="Tang L."/>
            <person name="Weissenberger G."/>
            <person name="Zhu Y."/>
            <person name="Hemphill L."/>
            <person name="Shang Y."/>
            <person name="Youmans B."/>
            <person name="Ayvaz T."/>
            <person name="Ross M."/>
            <person name="Santibanez J."/>
            <person name="Aqrawi P."/>
            <person name="Gross S."/>
            <person name="Joshi V."/>
            <person name="Fowler G."/>
            <person name="Nazareth L."/>
            <person name="Reid J."/>
            <person name="Worley K."/>
            <person name="Petrosino J."/>
            <person name="Highlander S."/>
            <person name="Gibbs R."/>
        </authorList>
    </citation>
    <scope>NUCLEOTIDE SEQUENCE [LARGE SCALE GENOMIC DNA]</scope>
    <source>
        <strain evidence="1 2">ATCC 33574</strain>
    </source>
</reference>
<evidence type="ECO:0000313" key="1">
    <source>
        <dbReference type="EMBL" id="EFU31497.1"/>
    </source>
</evidence>
<keyword evidence="2" id="KW-1185">Reference proteome</keyword>
<sequence>MTTSKRPFCKAIRAEQSPIAGMKSPLQGVGGLLVDWKLKKGNTCVLPLLMQRYDFFCPFANV</sequence>
<dbReference type="EMBL" id="AEPD01000012">
    <property type="protein sequence ID" value="EFU31497.1"/>
    <property type="molecule type" value="Genomic_DNA"/>
</dbReference>
<evidence type="ECO:0000313" key="2">
    <source>
        <dbReference type="Proteomes" id="UP000003112"/>
    </source>
</evidence>
<protein>
    <submittedName>
        <fullName evidence="1">Uncharacterized protein</fullName>
    </submittedName>
</protein>
<dbReference type="STRING" id="873513.HMPREF6485_0612"/>